<evidence type="ECO:0000313" key="7">
    <source>
        <dbReference type="EMBL" id="MFC0267925.1"/>
    </source>
</evidence>
<dbReference type="PANTHER" id="PTHR30086:SF14">
    <property type="entry name" value="HOMOSERINE_HOMOSERINE LACTONE EFFLUX PROTEIN"/>
    <property type="match status" value="1"/>
</dbReference>
<protein>
    <submittedName>
        <fullName evidence="7">LysE family translocator</fullName>
    </submittedName>
</protein>
<dbReference type="EMBL" id="JBHLVX010000031">
    <property type="protein sequence ID" value="MFC0267925.1"/>
    <property type="molecule type" value="Genomic_DNA"/>
</dbReference>
<proteinExistence type="inferred from homology"/>
<keyword evidence="6" id="KW-0472">Membrane</keyword>
<keyword evidence="4" id="KW-0812">Transmembrane</keyword>
<evidence type="ECO:0000256" key="4">
    <source>
        <dbReference type="ARBA" id="ARBA00022692"/>
    </source>
</evidence>
<evidence type="ECO:0000256" key="5">
    <source>
        <dbReference type="ARBA" id="ARBA00022989"/>
    </source>
</evidence>
<comment type="caution">
    <text evidence="7">The sequence shown here is derived from an EMBL/GenBank/DDBJ whole genome shotgun (WGS) entry which is preliminary data.</text>
</comment>
<dbReference type="RefSeq" id="WP_380059663.1">
    <property type="nucleotide sequence ID" value="NZ_JBHLVX010000031.1"/>
</dbReference>
<comment type="subcellular location">
    <subcellularLocation>
        <location evidence="1">Cell membrane</location>
        <topology evidence="1">Multi-pass membrane protein</topology>
    </subcellularLocation>
</comment>
<evidence type="ECO:0000256" key="2">
    <source>
        <dbReference type="ARBA" id="ARBA00007928"/>
    </source>
</evidence>
<keyword evidence="3" id="KW-1003">Cell membrane</keyword>
<name>A0ABV6G2W6_9GAMM</name>
<evidence type="ECO:0000256" key="1">
    <source>
        <dbReference type="ARBA" id="ARBA00004651"/>
    </source>
</evidence>
<gene>
    <name evidence="7" type="ORF">ACFFHW_07985</name>
</gene>
<evidence type="ECO:0000256" key="3">
    <source>
        <dbReference type="ARBA" id="ARBA00022475"/>
    </source>
</evidence>
<keyword evidence="5" id="KW-1133">Transmembrane helix</keyword>
<keyword evidence="8" id="KW-1185">Reference proteome</keyword>
<feature type="non-terminal residue" evidence="7">
    <location>
        <position position="1"/>
    </location>
</feature>
<reference evidence="7 8" key="1">
    <citation type="submission" date="2024-09" db="EMBL/GenBank/DDBJ databases">
        <authorList>
            <person name="Sun Q."/>
            <person name="Mori K."/>
        </authorList>
    </citation>
    <scope>NUCLEOTIDE SEQUENCE [LARGE SCALE GENOMIC DNA]</scope>
    <source>
        <strain evidence="7 8">CCM 7415</strain>
    </source>
</reference>
<dbReference type="PANTHER" id="PTHR30086">
    <property type="entry name" value="ARGININE EXPORTER PROTEIN ARGO"/>
    <property type="match status" value="1"/>
</dbReference>
<accession>A0ABV6G2W6</accession>
<organism evidence="7 8">
    <name type="scientific">Kushneria aurantia</name>
    <dbReference type="NCBI Taxonomy" id="504092"/>
    <lineage>
        <taxon>Bacteria</taxon>
        <taxon>Pseudomonadati</taxon>
        <taxon>Pseudomonadota</taxon>
        <taxon>Gammaproteobacteria</taxon>
        <taxon>Oceanospirillales</taxon>
        <taxon>Halomonadaceae</taxon>
        <taxon>Kushneria</taxon>
    </lineage>
</organism>
<evidence type="ECO:0000313" key="8">
    <source>
        <dbReference type="Proteomes" id="UP001589814"/>
    </source>
</evidence>
<dbReference type="InterPro" id="IPR001123">
    <property type="entry name" value="LeuE-type"/>
</dbReference>
<dbReference type="Proteomes" id="UP001589814">
    <property type="component" value="Unassembled WGS sequence"/>
</dbReference>
<dbReference type="Pfam" id="PF01810">
    <property type="entry name" value="LysE"/>
    <property type="match status" value="1"/>
</dbReference>
<comment type="similarity">
    <text evidence="2">Belongs to the Rht family.</text>
</comment>
<evidence type="ECO:0000256" key="6">
    <source>
        <dbReference type="ARBA" id="ARBA00023136"/>
    </source>
</evidence>
<sequence length="112" mass="12336">QLYRFTRDSSNAIDYRRAIALGFTVGISNPKDLLFFGALFPNFIDLGQPQWSQFAILALTWVTVDLAAMTTYASVGSTVSRWFGTPRRVRVFNRTTGGLFVAAGGALATSHR</sequence>